<evidence type="ECO:0000256" key="4">
    <source>
        <dbReference type="ARBA" id="ARBA00022500"/>
    </source>
</evidence>
<keyword evidence="2" id="KW-1003">Cell membrane</keyword>
<dbReference type="SMART" id="SM00304">
    <property type="entry name" value="HAMP"/>
    <property type="match status" value="1"/>
</dbReference>
<dbReference type="Gene3D" id="1.10.287.950">
    <property type="entry name" value="Methyl-accepting chemotaxis protein"/>
    <property type="match status" value="1"/>
</dbReference>
<accession>A0A075PG03</accession>
<comment type="similarity">
    <text evidence="10">Belongs to the methyl-accepting chemotaxis (MCP) protein family.</text>
</comment>
<dbReference type="Proteomes" id="UP000255125">
    <property type="component" value="Unassembled WGS sequence"/>
</dbReference>
<keyword evidence="3" id="KW-0488">Methylation</keyword>
<dbReference type="Pfam" id="PF00672">
    <property type="entry name" value="HAMP"/>
    <property type="match status" value="1"/>
</dbReference>
<dbReference type="FunFam" id="1.10.287.950:FF:000001">
    <property type="entry name" value="Methyl-accepting chemotaxis sensory transducer"/>
    <property type="match status" value="1"/>
</dbReference>
<keyword evidence="6" id="KW-0812">Transmembrane</keyword>
<evidence type="ECO:0000256" key="2">
    <source>
        <dbReference type="ARBA" id="ARBA00022475"/>
    </source>
</evidence>
<dbReference type="InterPro" id="IPR004090">
    <property type="entry name" value="Chemotax_Me-accpt_rcpt"/>
</dbReference>
<evidence type="ECO:0000313" key="12">
    <source>
        <dbReference type="Proteomes" id="UP000255125"/>
    </source>
</evidence>
<comment type="subcellular location">
    <subcellularLocation>
        <location evidence="1">Cell inner membrane</location>
        <topology evidence="1">Multi-pass membrane protein</topology>
    </subcellularLocation>
</comment>
<evidence type="ECO:0000256" key="3">
    <source>
        <dbReference type="ARBA" id="ARBA00022481"/>
    </source>
</evidence>
<proteinExistence type="inferred from homology"/>
<dbReference type="InterPro" id="IPR003660">
    <property type="entry name" value="HAMP_dom"/>
</dbReference>
<dbReference type="OrthoDB" id="1884279at2"/>
<evidence type="ECO:0000256" key="6">
    <source>
        <dbReference type="ARBA" id="ARBA00022692"/>
    </source>
</evidence>
<dbReference type="GO" id="GO:0004888">
    <property type="term" value="F:transmembrane signaling receptor activity"/>
    <property type="evidence" value="ECO:0007669"/>
    <property type="project" value="InterPro"/>
</dbReference>
<evidence type="ECO:0000256" key="5">
    <source>
        <dbReference type="ARBA" id="ARBA00022519"/>
    </source>
</evidence>
<keyword evidence="7" id="KW-1133">Transmembrane helix</keyword>
<evidence type="ECO:0000256" key="1">
    <source>
        <dbReference type="ARBA" id="ARBA00004429"/>
    </source>
</evidence>
<dbReference type="PROSITE" id="PS50885">
    <property type="entry name" value="HAMP"/>
    <property type="match status" value="1"/>
</dbReference>
<dbReference type="EMBL" id="UGUS01000002">
    <property type="protein sequence ID" value="SUD30864.1"/>
    <property type="molecule type" value="Genomic_DNA"/>
</dbReference>
<dbReference type="GO" id="GO:0006935">
    <property type="term" value="P:chemotaxis"/>
    <property type="evidence" value="ECO:0007669"/>
    <property type="project" value="UniProtKB-KW"/>
</dbReference>
<dbReference type="SUPFAM" id="SSF58104">
    <property type="entry name" value="Methyl-accepting chemotaxis protein (MCP) signaling domain"/>
    <property type="match status" value="1"/>
</dbReference>
<sequence>MLLKKSLRAQLLTLIGGSLLVILLIAFASFSFLSDDISKYQQLLKGPIETSRLIDEANVEFKVQVQEWKNVLLRGKSPEALSKYWQSFENQERKVQDILGRLVERSEHNPALSKQLRDLHEEHRRLGAAYRAGRAAYIAGGNDPFAGDEAVQGIDRATSEQLSGLVIQQRDSALHRSETISEAADRKIVVGSLVMLAAGVFIALLSLWLVNRNLIAPIRHLIDHIAKLSQGDFAQRVDASRADELGRLAVAANILRDFLADTFTLLQRNTSDLDSASGELSAIAALMGQGTREQFSRTDQVATAMHEMSATAQEVARHAAEAARAADAADHSAQQGETMMRSTIQTITHMRGEISNTAEVIRRLETDSGRIGKVLEVIRGIADQTNLLALNAAIEAARAGDAGRGFAVVADEVRTLARRTADSTAEIHQIIDTVQTGAVDAVRAIENGQTRSNEGVEQVTEAGSMLQRITQEVEAIRDMNRQIATAAEEQTSVAEDISRNLTEITAIATTNQDNVERTEAASQNLHTLSAQLSEVTHRLAG</sequence>
<dbReference type="AlphaFoldDB" id="A0A075PG03"/>
<dbReference type="PROSITE" id="PS50111">
    <property type="entry name" value="CHEMOTAXIS_TRANSDUC_2"/>
    <property type="match status" value="1"/>
</dbReference>
<dbReference type="CDD" id="cd11386">
    <property type="entry name" value="MCP_signal"/>
    <property type="match status" value="1"/>
</dbReference>
<dbReference type="KEGG" id="pfn:HZ99_21875"/>
<dbReference type="GO" id="GO:0005886">
    <property type="term" value="C:plasma membrane"/>
    <property type="evidence" value="ECO:0007669"/>
    <property type="project" value="UniProtKB-SubCell"/>
</dbReference>
<dbReference type="InterPro" id="IPR004089">
    <property type="entry name" value="MCPsignal_dom"/>
</dbReference>
<evidence type="ECO:0000256" key="10">
    <source>
        <dbReference type="ARBA" id="ARBA00029447"/>
    </source>
</evidence>
<dbReference type="InterPro" id="IPR000727">
    <property type="entry name" value="T_SNARE_dom"/>
</dbReference>
<dbReference type="PRINTS" id="PR00260">
    <property type="entry name" value="CHEMTRNSDUCR"/>
</dbReference>
<evidence type="ECO:0000256" key="8">
    <source>
        <dbReference type="ARBA" id="ARBA00023136"/>
    </source>
</evidence>
<name>A0A075PG03_PSEFL</name>
<keyword evidence="4" id="KW-0145">Chemotaxis</keyword>
<dbReference type="PANTHER" id="PTHR32089:SF120">
    <property type="entry name" value="METHYL-ACCEPTING CHEMOTAXIS PROTEIN TLPQ"/>
    <property type="match status" value="1"/>
</dbReference>
<dbReference type="PANTHER" id="PTHR32089">
    <property type="entry name" value="METHYL-ACCEPTING CHEMOTAXIS PROTEIN MCPB"/>
    <property type="match status" value="1"/>
</dbReference>
<protein>
    <submittedName>
        <fullName evidence="11">Methyl-accepting chemotaxis protein</fullName>
    </submittedName>
</protein>
<reference evidence="11 12" key="1">
    <citation type="submission" date="2018-06" db="EMBL/GenBank/DDBJ databases">
        <authorList>
            <consortium name="Pathogen Informatics"/>
            <person name="Doyle S."/>
        </authorList>
    </citation>
    <scope>NUCLEOTIDE SEQUENCE [LARGE SCALE GENOMIC DNA]</scope>
    <source>
        <strain evidence="11 12">NCTC10392</strain>
    </source>
</reference>
<dbReference type="PROSITE" id="PS50192">
    <property type="entry name" value="T_SNARE"/>
    <property type="match status" value="1"/>
</dbReference>
<dbReference type="Pfam" id="PF00015">
    <property type="entry name" value="MCPsignal"/>
    <property type="match status" value="1"/>
</dbReference>
<organism evidence="11 12">
    <name type="scientific">Pseudomonas fluorescens</name>
    <dbReference type="NCBI Taxonomy" id="294"/>
    <lineage>
        <taxon>Bacteria</taxon>
        <taxon>Pseudomonadati</taxon>
        <taxon>Pseudomonadota</taxon>
        <taxon>Gammaproteobacteria</taxon>
        <taxon>Pseudomonadales</taxon>
        <taxon>Pseudomonadaceae</taxon>
        <taxon>Pseudomonas</taxon>
    </lineage>
</organism>
<gene>
    <name evidence="11" type="primary">trg_2</name>
    <name evidence="11" type="ORF">NCTC10392_02790</name>
</gene>
<keyword evidence="8" id="KW-0472">Membrane</keyword>
<evidence type="ECO:0000256" key="9">
    <source>
        <dbReference type="ARBA" id="ARBA00023224"/>
    </source>
</evidence>
<dbReference type="GO" id="GO:0007165">
    <property type="term" value="P:signal transduction"/>
    <property type="evidence" value="ECO:0007669"/>
    <property type="project" value="UniProtKB-KW"/>
</dbReference>
<dbReference type="Gene3D" id="1.10.8.500">
    <property type="entry name" value="HAMP domain in histidine kinase"/>
    <property type="match status" value="1"/>
</dbReference>
<dbReference type="SMART" id="SM00283">
    <property type="entry name" value="MA"/>
    <property type="match status" value="1"/>
</dbReference>
<evidence type="ECO:0000256" key="7">
    <source>
        <dbReference type="ARBA" id="ARBA00022989"/>
    </source>
</evidence>
<evidence type="ECO:0000313" key="11">
    <source>
        <dbReference type="EMBL" id="SUD30864.1"/>
    </source>
</evidence>
<keyword evidence="9" id="KW-0807">Transducer</keyword>
<dbReference type="CDD" id="cd06225">
    <property type="entry name" value="HAMP"/>
    <property type="match status" value="1"/>
</dbReference>
<keyword evidence="5" id="KW-0997">Cell inner membrane</keyword>